<dbReference type="Proteomes" id="UP001428817">
    <property type="component" value="Unassembled WGS sequence"/>
</dbReference>
<keyword evidence="2" id="KW-1185">Reference proteome</keyword>
<protein>
    <submittedName>
        <fullName evidence="1">Uncharacterized protein</fullName>
    </submittedName>
</protein>
<dbReference type="RefSeq" id="WP_185060073.1">
    <property type="nucleotide sequence ID" value="NZ_BAABJP010000024.1"/>
</dbReference>
<gene>
    <name evidence="1" type="ORF">GCM10023321_45700</name>
</gene>
<sequence length="77" mass="8754">MHYQTVAPDNAEMVASVVDGYYFECPDVATLDAHLVDLRHRFLGPDSNTTDERKAKARADIDRLLERRLYLQMADAA</sequence>
<reference evidence="2" key="1">
    <citation type="journal article" date="2019" name="Int. J. Syst. Evol. Microbiol.">
        <title>The Global Catalogue of Microorganisms (GCM) 10K type strain sequencing project: providing services to taxonomists for standard genome sequencing and annotation.</title>
        <authorList>
            <consortium name="The Broad Institute Genomics Platform"/>
            <consortium name="The Broad Institute Genome Sequencing Center for Infectious Disease"/>
            <person name="Wu L."/>
            <person name="Ma J."/>
        </authorList>
    </citation>
    <scope>NUCLEOTIDE SEQUENCE [LARGE SCALE GENOMIC DNA]</scope>
    <source>
        <strain evidence="2">JCM 18303</strain>
    </source>
</reference>
<proteinExistence type="predicted"/>
<evidence type="ECO:0000313" key="2">
    <source>
        <dbReference type="Proteomes" id="UP001428817"/>
    </source>
</evidence>
<evidence type="ECO:0000313" key="1">
    <source>
        <dbReference type="EMBL" id="GAA5161454.1"/>
    </source>
</evidence>
<name>A0ABP9QGE4_9PSEU</name>
<accession>A0ABP9QGE4</accession>
<organism evidence="1 2">
    <name type="scientific">Pseudonocardia eucalypti</name>
    <dbReference type="NCBI Taxonomy" id="648755"/>
    <lineage>
        <taxon>Bacteria</taxon>
        <taxon>Bacillati</taxon>
        <taxon>Actinomycetota</taxon>
        <taxon>Actinomycetes</taxon>
        <taxon>Pseudonocardiales</taxon>
        <taxon>Pseudonocardiaceae</taxon>
        <taxon>Pseudonocardia</taxon>
    </lineage>
</organism>
<dbReference type="EMBL" id="BAABJP010000024">
    <property type="protein sequence ID" value="GAA5161454.1"/>
    <property type="molecule type" value="Genomic_DNA"/>
</dbReference>
<comment type="caution">
    <text evidence="1">The sequence shown here is derived from an EMBL/GenBank/DDBJ whole genome shotgun (WGS) entry which is preliminary data.</text>
</comment>